<dbReference type="AlphaFoldDB" id="A0A2J6PL24"/>
<sequence length="274" mass="30297">MSQNDTRSNSAVHGSANEFGDISSNLQDDGKELTTQRLQAFIADDSLRPVHAYGGAALAQARERMTRMIQAIDKSLDNNSVKNLNNSGTDFKKLPCVPNASSTLLEHMLKHSQGRDFSVGSFRYTASSRDIAALCEAVECKAPFLSAMRHQIHFGNATYTTINDRAGRTIAAYHGVQVARHRAAATQLARFSHWLRFTRTCSSENPDAAIPHIPSHLRRPAAYHDALINCTLTTPAGDNASRYCDDQKARLLSRTAINWSQRKMSFTVYATLQL</sequence>
<keyword evidence="3" id="KW-1185">Reference proteome</keyword>
<feature type="region of interest" description="Disordered" evidence="1">
    <location>
        <begin position="1"/>
        <end position="28"/>
    </location>
</feature>
<dbReference type="EMBL" id="KZ613519">
    <property type="protein sequence ID" value="PMD14724.1"/>
    <property type="molecule type" value="Genomic_DNA"/>
</dbReference>
<name>A0A2J6PL24_9HELO</name>
<reference evidence="2 3" key="1">
    <citation type="submission" date="2016-05" db="EMBL/GenBank/DDBJ databases">
        <title>A degradative enzymes factory behind the ericoid mycorrhizal symbiosis.</title>
        <authorList>
            <consortium name="DOE Joint Genome Institute"/>
            <person name="Martino E."/>
            <person name="Morin E."/>
            <person name="Grelet G."/>
            <person name="Kuo A."/>
            <person name="Kohler A."/>
            <person name="Daghino S."/>
            <person name="Barry K."/>
            <person name="Choi C."/>
            <person name="Cichocki N."/>
            <person name="Clum A."/>
            <person name="Copeland A."/>
            <person name="Hainaut M."/>
            <person name="Haridas S."/>
            <person name="Labutti K."/>
            <person name="Lindquist E."/>
            <person name="Lipzen A."/>
            <person name="Khouja H.-R."/>
            <person name="Murat C."/>
            <person name="Ohm R."/>
            <person name="Olson A."/>
            <person name="Spatafora J."/>
            <person name="Veneault-Fourrey C."/>
            <person name="Henrissat B."/>
            <person name="Grigoriev I."/>
            <person name="Martin F."/>
            <person name="Perotto S."/>
        </authorList>
    </citation>
    <scope>NUCLEOTIDE SEQUENCE [LARGE SCALE GENOMIC DNA]</scope>
    <source>
        <strain evidence="2 3">UAMH 7357</strain>
    </source>
</reference>
<protein>
    <submittedName>
        <fullName evidence="2">Uncharacterized protein</fullName>
    </submittedName>
</protein>
<gene>
    <name evidence="2" type="ORF">NA56DRAFT_693805</name>
</gene>
<accession>A0A2J6PL24</accession>
<organism evidence="2 3">
    <name type="scientific">Hyaloscypha hepaticicola</name>
    <dbReference type="NCBI Taxonomy" id="2082293"/>
    <lineage>
        <taxon>Eukaryota</taxon>
        <taxon>Fungi</taxon>
        <taxon>Dikarya</taxon>
        <taxon>Ascomycota</taxon>
        <taxon>Pezizomycotina</taxon>
        <taxon>Leotiomycetes</taxon>
        <taxon>Helotiales</taxon>
        <taxon>Hyaloscyphaceae</taxon>
        <taxon>Hyaloscypha</taxon>
    </lineage>
</organism>
<evidence type="ECO:0000313" key="2">
    <source>
        <dbReference type="EMBL" id="PMD14724.1"/>
    </source>
</evidence>
<evidence type="ECO:0000313" key="3">
    <source>
        <dbReference type="Proteomes" id="UP000235672"/>
    </source>
</evidence>
<feature type="compositionally biased region" description="Polar residues" evidence="1">
    <location>
        <begin position="1"/>
        <end position="12"/>
    </location>
</feature>
<dbReference type="Proteomes" id="UP000235672">
    <property type="component" value="Unassembled WGS sequence"/>
</dbReference>
<proteinExistence type="predicted"/>
<evidence type="ECO:0000256" key="1">
    <source>
        <dbReference type="SAM" id="MobiDB-lite"/>
    </source>
</evidence>